<reference evidence="1" key="1">
    <citation type="submission" date="2014-09" db="EMBL/GenBank/DDBJ databases">
        <authorList>
            <person name="Magalhaes I.L.F."/>
            <person name="Oliveira U."/>
            <person name="Santos F.R."/>
            <person name="Vidigal T.H.D.A."/>
            <person name="Brescovit A.D."/>
            <person name="Santos A.J."/>
        </authorList>
    </citation>
    <scope>NUCLEOTIDE SEQUENCE</scope>
    <source>
        <tissue evidence="1">Shoot tissue taken approximately 20 cm above the soil surface</tissue>
    </source>
</reference>
<organism evidence="1">
    <name type="scientific">Arundo donax</name>
    <name type="common">Giant reed</name>
    <name type="synonym">Donax arundinaceus</name>
    <dbReference type="NCBI Taxonomy" id="35708"/>
    <lineage>
        <taxon>Eukaryota</taxon>
        <taxon>Viridiplantae</taxon>
        <taxon>Streptophyta</taxon>
        <taxon>Embryophyta</taxon>
        <taxon>Tracheophyta</taxon>
        <taxon>Spermatophyta</taxon>
        <taxon>Magnoliopsida</taxon>
        <taxon>Liliopsida</taxon>
        <taxon>Poales</taxon>
        <taxon>Poaceae</taxon>
        <taxon>PACMAD clade</taxon>
        <taxon>Arundinoideae</taxon>
        <taxon>Arundineae</taxon>
        <taxon>Arundo</taxon>
    </lineage>
</organism>
<name>A0A0A8YT20_ARUDO</name>
<dbReference type="AlphaFoldDB" id="A0A0A8YT20"/>
<reference evidence="1" key="2">
    <citation type="journal article" date="2015" name="Data Brief">
        <title>Shoot transcriptome of the giant reed, Arundo donax.</title>
        <authorList>
            <person name="Barrero R.A."/>
            <person name="Guerrero F.D."/>
            <person name="Moolhuijzen P."/>
            <person name="Goolsby J.A."/>
            <person name="Tidwell J."/>
            <person name="Bellgard S.E."/>
            <person name="Bellgard M.I."/>
        </authorList>
    </citation>
    <scope>NUCLEOTIDE SEQUENCE</scope>
    <source>
        <tissue evidence="1">Shoot tissue taken approximately 20 cm above the soil surface</tissue>
    </source>
</reference>
<evidence type="ECO:0000313" key="1">
    <source>
        <dbReference type="EMBL" id="JAD25707.1"/>
    </source>
</evidence>
<accession>A0A0A8YT20</accession>
<sequence length="41" mass="4996">MFVSKEWEDSKWSKEAVGQKFYNLVVSSEFWDRVLYAINMF</sequence>
<protein>
    <submittedName>
        <fullName evidence="1">Uncharacterized protein</fullName>
    </submittedName>
</protein>
<proteinExistence type="predicted"/>
<dbReference type="EMBL" id="GBRH01272188">
    <property type="protein sequence ID" value="JAD25707.1"/>
    <property type="molecule type" value="Transcribed_RNA"/>
</dbReference>